<feature type="coiled-coil region" evidence="4">
    <location>
        <begin position="216"/>
        <end position="291"/>
    </location>
</feature>
<reference evidence="6 7" key="1">
    <citation type="submission" date="2018-08" db="EMBL/GenBank/DDBJ databases">
        <title>A genome reference for cultivated species of the human gut microbiota.</title>
        <authorList>
            <person name="Zou Y."/>
            <person name="Xue W."/>
            <person name="Luo G."/>
        </authorList>
    </citation>
    <scope>NUCLEOTIDE SEQUENCE [LARGE SCALE GENOMIC DNA]</scope>
    <source>
        <strain evidence="6 7">AM23-23AC</strain>
    </source>
</reference>
<evidence type="ECO:0000256" key="4">
    <source>
        <dbReference type="SAM" id="Coils"/>
    </source>
</evidence>
<keyword evidence="4" id="KW-0175">Coiled coil</keyword>
<comment type="caution">
    <text evidence="6">The sequence shown here is derived from an EMBL/GenBank/DDBJ whole genome shotgun (WGS) entry which is preliminary data.</text>
</comment>
<dbReference type="PANTHER" id="PTHR32114:SF2">
    <property type="entry name" value="ABC TRANSPORTER ABCH.3"/>
    <property type="match status" value="1"/>
</dbReference>
<name>A0A414QRM8_9FIRM</name>
<evidence type="ECO:0000313" key="6">
    <source>
        <dbReference type="EMBL" id="RHF83434.1"/>
    </source>
</evidence>
<dbReference type="SUPFAM" id="SSF52540">
    <property type="entry name" value="P-loop containing nucleoside triphosphate hydrolases"/>
    <property type="match status" value="1"/>
</dbReference>
<dbReference type="InterPro" id="IPR038729">
    <property type="entry name" value="Rad50/SbcC_AAA"/>
</dbReference>
<dbReference type="AlphaFoldDB" id="A0A414QRM8"/>
<dbReference type="EMBL" id="QRHP01000011">
    <property type="protein sequence ID" value="RHF83434.1"/>
    <property type="molecule type" value="Genomic_DNA"/>
</dbReference>
<dbReference type="PANTHER" id="PTHR32114">
    <property type="entry name" value="ABC TRANSPORTER ABCH.3"/>
    <property type="match status" value="1"/>
</dbReference>
<comment type="subunit">
    <text evidence="2">Heterodimer of SbcC and SbcD.</text>
</comment>
<evidence type="ECO:0000256" key="1">
    <source>
        <dbReference type="ARBA" id="ARBA00006930"/>
    </source>
</evidence>
<comment type="similarity">
    <text evidence="1">Belongs to the SMC family. SbcC subfamily.</text>
</comment>
<dbReference type="Pfam" id="PF13476">
    <property type="entry name" value="AAA_23"/>
    <property type="match status" value="1"/>
</dbReference>
<evidence type="ECO:0000313" key="7">
    <source>
        <dbReference type="Proteomes" id="UP000283701"/>
    </source>
</evidence>
<gene>
    <name evidence="6" type="ORF">DW654_10325</name>
</gene>
<dbReference type="InterPro" id="IPR027417">
    <property type="entry name" value="P-loop_NTPase"/>
</dbReference>
<dbReference type="GO" id="GO:0006302">
    <property type="term" value="P:double-strand break repair"/>
    <property type="evidence" value="ECO:0007669"/>
    <property type="project" value="InterPro"/>
</dbReference>
<dbReference type="Gene3D" id="3.40.50.300">
    <property type="entry name" value="P-loop containing nucleotide triphosphate hydrolases"/>
    <property type="match status" value="2"/>
</dbReference>
<proteinExistence type="inferred from homology"/>
<accession>A0A414QRM8</accession>
<evidence type="ECO:0000259" key="5">
    <source>
        <dbReference type="Pfam" id="PF13476"/>
    </source>
</evidence>
<organism evidence="6 7">
    <name type="scientific">Roseburia inulinivorans</name>
    <dbReference type="NCBI Taxonomy" id="360807"/>
    <lineage>
        <taxon>Bacteria</taxon>
        <taxon>Bacillati</taxon>
        <taxon>Bacillota</taxon>
        <taxon>Clostridia</taxon>
        <taxon>Lachnospirales</taxon>
        <taxon>Lachnospiraceae</taxon>
        <taxon>Roseburia</taxon>
    </lineage>
</organism>
<evidence type="ECO:0000256" key="3">
    <source>
        <dbReference type="ARBA" id="ARBA00013368"/>
    </source>
</evidence>
<dbReference type="GO" id="GO:0016887">
    <property type="term" value="F:ATP hydrolysis activity"/>
    <property type="evidence" value="ECO:0007669"/>
    <property type="project" value="InterPro"/>
</dbReference>
<dbReference type="SUPFAM" id="SSF58100">
    <property type="entry name" value="Bacterial hemolysins"/>
    <property type="match status" value="1"/>
</dbReference>
<evidence type="ECO:0000256" key="2">
    <source>
        <dbReference type="ARBA" id="ARBA00011322"/>
    </source>
</evidence>
<sequence>MLIKSITLNNFRQFKGKQTLEFSTDTEKNVTVLLGDNTFGKTTILQAFNWCLYGVADFPKDSNPDFLLNLEVANEQAGIEQKCEVYVELVLEHKNTEYVVLRKQAYVDRAYGNWNSLNSQLTVSYKENGITKQVREGEERNIINGILPQSLSGYFFFDTERVSDISTRKDLSEAVKGLLGLAAVGNARKHLGARTLKATAIGQWNAALDSSGDERAREAEETISRESDRIESLREEIANANKELDSLNIKKEKIAEILRDNQNTAELQRQQQNLEGQLEQEKGELADANKQFLKLFSANAVSYYELPLTDQAKEFLANANVDDKGIRDMTEASIRDIVKRGRCICGAEIIKPENGSLGNEAYQHIMDELNYVLPAHLGTAIMSFKELLASNERNLAQFYPTFEQLYKTIQKHRDTIARLEDDIARIEASIFGKENMSSYESDMNHIKESIKRMSEKIERANRDIGASQSAIEQAQKVYDGLVSASDRNKRLIRYLAYAEKICDWIDETYAEKEQEMRTKLQEKVNNIFSRMYHGERRVQIDNQYHVTLFAHLNGKEVITGESEGLKRVKNFAFIAGLVDLAKEKASLGKNSEAVTWDNEAYPLVMDAPFSNADETHIKNISAVLPEVANQVIMFVMEKDWQYAESVMSVRVGKYCKLKKFSESHTEIEE</sequence>
<feature type="coiled-coil region" evidence="4">
    <location>
        <begin position="402"/>
        <end position="477"/>
    </location>
</feature>
<protein>
    <recommendedName>
        <fullName evidence="3">Nuclease SbcCD subunit C</fullName>
    </recommendedName>
</protein>
<dbReference type="RefSeq" id="WP_118203371.1">
    <property type="nucleotide sequence ID" value="NZ_QRHP01000011.1"/>
</dbReference>
<feature type="domain" description="Rad50/SbcC-type AAA" evidence="5">
    <location>
        <begin position="5"/>
        <end position="275"/>
    </location>
</feature>
<dbReference type="Proteomes" id="UP000283701">
    <property type="component" value="Unassembled WGS sequence"/>
</dbReference>